<evidence type="ECO:0000313" key="1">
    <source>
        <dbReference type="EMBL" id="MEL0610849.1"/>
    </source>
</evidence>
<dbReference type="Proteomes" id="UP001377160">
    <property type="component" value="Unassembled WGS sequence"/>
</dbReference>
<name>A0ABU9FX99_9VIBR</name>
<organism evidence="1 2">
    <name type="scientific">Vibrio echinoideorum</name>
    <dbReference type="NCBI Taxonomy" id="2100116"/>
    <lineage>
        <taxon>Bacteria</taxon>
        <taxon>Pseudomonadati</taxon>
        <taxon>Pseudomonadota</taxon>
        <taxon>Gammaproteobacteria</taxon>
        <taxon>Vibrionales</taxon>
        <taxon>Vibrionaceae</taxon>
        <taxon>Vibrio</taxon>
    </lineage>
</organism>
<keyword evidence="2" id="KW-1185">Reference proteome</keyword>
<comment type="caution">
    <text evidence="1">The sequence shown here is derived from an EMBL/GenBank/DDBJ whole genome shotgun (WGS) entry which is preliminary data.</text>
</comment>
<sequence>MQNNYVKELAVKTYQEDLEKEFVKSQARPFHTPSFIGGVLLSVILVGLF</sequence>
<gene>
    <name evidence="1" type="ORF">V8Z71_21235</name>
</gene>
<evidence type="ECO:0000313" key="2">
    <source>
        <dbReference type="Proteomes" id="UP001377160"/>
    </source>
</evidence>
<dbReference type="EMBL" id="JBANDX010000025">
    <property type="protein sequence ID" value="MEL0610849.1"/>
    <property type="molecule type" value="Genomic_DNA"/>
</dbReference>
<accession>A0ABU9FX99</accession>
<dbReference type="RefSeq" id="WP_017076103.1">
    <property type="nucleotide sequence ID" value="NZ_JBANDX010000025.1"/>
</dbReference>
<protein>
    <submittedName>
        <fullName evidence="1">Uncharacterized protein</fullName>
    </submittedName>
</protein>
<proteinExistence type="predicted"/>
<reference evidence="1 2" key="1">
    <citation type="submission" date="2024-02" db="EMBL/GenBank/DDBJ databases">
        <title>Bacteria isolated from the canopy kelp, Nereocystis luetkeana.</title>
        <authorList>
            <person name="Pfister C.A."/>
            <person name="Younker I.T."/>
            <person name="Light S.H."/>
        </authorList>
    </citation>
    <scope>NUCLEOTIDE SEQUENCE [LARGE SCALE GENOMIC DNA]</scope>
    <source>
        <strain evidence="1 2">TI.1.15</strain>
    </source>
</reference>